<gene>
    <name evidence="7" type="ORF">AYL99_06353</name>
</gene>
<dbReference type="GO" id="GO:0016712">
    <property type="term" value="F:oxidoreductase activity, acting on paired donors, with incorporation or reduction of molecular oxygen, reduced flavin or flavoprotein as one donor, and incorporation of one atom of oxygen"/>
    <property type="evidence" value="ECO:0007669"/>
    <property type="project" value="InterPro"/>
</dbReference>
<sequence length="719" mass="80009">MALKHVLITGCSEGGIGSATALAFQKLGTYHVFLDVTSAASISAAAQNVAEKTGGELDVLHNNVGQLVMAPALGTGLDEARRVFETNFWGVMGVFPHGHCDQRRGGYDGEYYGRYQQPFQSSYAASKASIMTYSETLRLELAPFGARVLTMPTGVVGSNLGSGFAEAVSLPTDSLYKPVEGALKERVKGGAYAKMDTDAYAEKFVMLAEGGKSGKIYLGNSAGVVKWARMVLPAGIVKDAAFGHRVQCMPPPELPNKWPLGIDRICELWTSNAEGRLLSFLYSIAKDYEPRNMLSQYLLLGPRAFHVLEPRNLEAILSSNFIDYGLGVRGEIFAPLLGRGIFTQEGAAWKRSRELLRKQFVRAQYQNLSHFEEHVDNLLSHLPDHGVVDLQPLFFSLTLDTATALLMGKSVYSLRADIDQDAENREFSESFNLAQDGLAKRFRIAPWHALYNPPAFRRACKTVHAYVDRYIEKRDLFHKKNRSDGEAYSFIDQIAQESNGTTELRDQLVNILLAGRDSTACCLSWTLRLLVRHPQTMGRLRSEITAVVGDCEHPTREQIRKMPFLSCIIKESLRLYPPVPLNNRQAIQTTILPTGGGPEGKHPILVRKGELVVFSQYVSSRMESIYGPDADEFRPERWEGDELPKIGWAYYPFGGGPRQCLGEDFARTEVSYTIVRLLQACSSFELPDGEVNERIGQEKQRLTLVLSSVDGCRVKYVRR</sequence>
<dbReference type="PROSITE" id="PS00086">
    <property type="entry name" value="CYTOCHROME_P450"/>
    <property type="match status" value="1"/>
</dbReference>
<evidence type="ECO:0000256" key="5">
    <source>
        <dbReference type="ARBA" id="ARBA00023004"/>
    </source>
</evidence>
<evidence type="ECO:0000313" key="8">
    <source>
        <dbReference type="Proteomes" id="UP000078343"/>
    </source>
</evidence>
<dbReference type="Pfam" id="PF00067">
    <property type="entry name" value="p450"/>
    <property type="match status" value="1"/>
</dbReference>
<dbReference type="InterPro" id="IPR047146">
    <property type="entry name" value="Cyt_P450_E_CYP52_fungi"/>
</dbReference>
<dbReference type="PRINTS" id="PR01239">
    <property type="entry name" value="EP450IICYP52"/>
</dbReference>
<keyword evidence="3" id="KW-0479">Metal-binding</keyword>
<dbReference type="EMBL" id="LVYI01000005">
    <property type="protein sequence ID" value="OAP59055.1"/>
    <property type="molecule type" value="Genomic_DNA"/>
</dbReference>
<protein>
    <recommendedName>
        <fullName evidence="9">Cytochrome P450</fullName>
    </recommendedName>
</protein>
<dbReference type="OrthoDB" id="1470350at2759"/>
<dbReference type="InterPro" id="IPR002347">
    <property type="entry name" value="SDR_fam"/>
</dbReference>
<dbReference type="GO" id="GO:0020037">
    <property type="term" value="F:heme binding"/>
    <property type="evidence" value="ECO:0007669"/>
    <property type="project" value="InterPro"/>
</dbReference>
<dbReference type="PANTHER" id="PTHR24287">
    <property type="entry name" value="P450, PUTATIVE (EUROFUNG)-RELATED"/>
    <property type="match status" value="1"/>
</dbReference>
<dbReference type="RefSeq" id="XP_018692422.1">
    <property type="nucleotide sequence ID" value="XM_018837862.1"/>
</dbReference>
<dbReference type="InterPro" id="IPR017972">
    <property type="entry name" value="Cyt_P450_CS"/>
</dbReference>
<dbReference type="InterPro" id="IPR002974">
    <property type="entry name" value="Cyt_P450_E_CYP52_ascomycetes"/>
</dbReference>
<dbReference type="Proteomes" id="UP000078343">
    <property type="component" value="Unassembled WGS sequence"/>
</dbReference>
<evidence type="ECO:0000256" key="1">
    <source>
        <dbReference type="ARBA" id="ARBA00001971"/>
    </source>
</evidence>
<dbReference type="Gene3D" id="3.40.50.720">
    <property type="entry name" value="NAD(P)-binding Rossmann-like Domain"/>
    <property type="match status" value="1"/>
</dbReference>
<dbReference type="InterPro" id="IPR036396">
    <property type="entry name" value="Cyt_P450_sf"/>
</dbReference>
<evidence type="ECO:0000256" key="3">
    <source>
        <dbReference type="ARBA" id="ARBA00022723"/>
    </source>
</evidence>
<dbReference type="SUPFAM" id="SSF48264">
    <property type="entry name" value="Cytochrome P450"/>
    <property type="match status" value="1"/>
</dbReference>
<comment type="cofactor">
    <cofactor evidence="1">
        <name>heme</name>
        <dbReference type="ChEBI" id="CHEBI:30413"/>
    </cofactor>
</comment>
<evidence type="ECO:0000313" key="7">
    <source>
        <dbReference type="EMBL" id="OAP59055.1"/>
    </source>
</evidence>
<dbReference type="GO" id="GO:0005506">
    <property type="term" value="F:iron ion binding"/>
    <property type="evidence" value="ECO:0007669"/>
    <property type="project" value="InterPro"/>
</dbReference>
<evidence type="ECO:0000256" key="2">
    <source>
        <dbReference type="ARBA" id="ARBA00010617"/>
    </source>
</evidence>
<evidence type="ECO:0000256" key="6">
    <source>
        <dbReference type="ARBA" id="ARBA00023033"/>
    </source>
</evidence>
<keyword evidence="6" id="KW-0503">Monooxygenase</keyword>
<keyword evidence="5" id="KW-0408">Iron</keyword>
<dbReference type="AlphaFoldDB" id="A0A178ZJ36"/>
<keyword evidence="4" id="KW-0560">Oxidoreductase</keyword>
<keyword evidence="8" id="KW-1185">Reference proteome</keyword>
<organism evidence="7 8">
    <name type="scientific">Fonsecaea erecta</name>
    <dbReference type="NCBI Taxonomy" id="1367422"/>
    <lineage>
        <taxon>Eukaryota</taxon>
        <taxon>Fungi</taxon>
        <taxon>Dikarya</taxon>
        <taxon>Ascomycota</taxon>
        <taxon>Pezizomycotina</taxon>
        <taxon>Eurotiomycetes</taxon>
        <taxon>Chaetothyriomycetidae</taxon>
        <taxon>Chaetothyriales</taxon>
        <taxon>Herpotrichiellaceae</taxon>
        <taxon>Fonsecaea</taxon>
    </lineage>
</organism>
<dbReference type="PANTHER" id="PTHR24287:SF18">
    <property type="entry name" value="CYTOCHROME P450 MONOOXYGENASE APDE-RELATED"/>
    <property type="match status" value="1"/>
</dbReference>
<comment type="caution">
    <text evidence="7">The sequence shown here is derived from an EMBL/GenBank/DDBJ whole genome shotgun (WGS) entry which is preliminary data.</text>
</comment>
<dbReference type="PRINTS" id="PR00385">
    <property type="entry name" value="P450"/>
</dbReference>
<name>A0A178ZJ36_9EURO</name>
<dbReference type="STRING" id="1367422.A0A178ZJ36"/>
<evidence type="ECO:0008006" key="9">
    <source>
        <dbReference type="Google" id="ProtNLM"/>
    </source>
</evidence>
<proteinExistence type="inferred from homology"/>
<dbReference type="CDD" id="cd11063">
    <property type="entry name" value="CYP52"/>
    <property type="match status" value="1"/>
</dbReference>
<dbReference type="Pfam" id="PF00106">
    <property type="entry name" value="adh_short"/>
    <property type="match status" value="1"/>
</dbReference>
<evidence type="ECO:0000256" key="4">
    <source>
        <dbReference type="ARBA" id="ARBA00023002"/>
    </source>
</evidence>
<dbReference type="InterPro" id="IPR001128">
    <property type="entry name" value="Cyt_P450"/>
</dbReference>
<comment type="similarity">
    <text evidence="2">Belongs to the cytochrome P450 family.</text>
</comment>
<dbReference type="Gene3D" id="1.10.630.10">
    <property type="entry name" value="Cytochrome P450"/>
    <property type="match status" value="1"/>
</dbReference>
<accession>A0A178ZJ36</accession>
<dbReference type="GeneID" id="30010521"/>
<dbReference type="SUPFAM" id="SSF51735">
    <property type="entry name" value="NAD(P)-binding Rossmann-fold domains"/>
    <property type="match status" value="1"/>
</dbReference>
<dbReference type="InterPro" id="IPR036291">
    <property type="entry name" value="NAD(P)-bd_dom_sf"/>
</dbReference>
<reference evidence="7 8" key="1">
    <citation type="submission" date="2016-04" db="EMBL/GenBank/DDBJ databases">
        <title>Draft genome of Fonsecaea erecta CBS 125763.</title>
        <authorList>
            <person name="Weiss V.A."/>
            <person name="Vicente V.A."/>
            <person name="Raittz R.T."/>
            <person name="Moreno L.F."/>
            <person name="De Souza E.M."/>
            <person name="Pedrosa F.O."/>
            <person name="Steffens M.B."/>
            <person name="Faoro H."/>
            <person name="Tadra-Sfeir M.Z."/>
            <person name="Najafzadeh M.J."/>
            <person name="Felipe M.S."/>
            <person name="Teixeira M."/>
            <person name="Sun J."/>
            <person name="Xi L."/>
            <person name="Gomes R."/>
            <person name="De Azevedo C.M."/>
            <person name="Salgado C.G."/>
            <person name="Da Silva M.B."/>
            <person name="Nascimento M.F."/>
            <person name="Queiroz-Telles F."/>
            <person name="Attili D.S."/>
            <person name="Gorbushina A."/>
        </authorList>
    </citation>
    <scope>NUCLEOTIDE SEQUENCE [LARGE SCALE GENOMIC DNA]</scope>
    <source>
        <strain evidence="7 8">CBS 125763</strain>
    </source>
</reference>